<dbReference type="PANTHER" id="PTHR45128">
    <property type="entry name" value="METHYLTRANSFERASE TYPE 11"/>
    <property type="match status" value="1"/>
</dbReference>
<dbReference type="InterPro" id="IPR053173">
    <property type="entry name" value="SAM-binding_MTase"/>
</dbReference>
<keyword evidence="3" id="KW-0489">Methyltransferase</keyword>
<dbReference type="InterPro" id="IPR036390">
    <property type="entry name" value="WH_DNA-bd_sf"/>
</dbReference>
<dbReference type="GO" id="GO:0008168">
    <property type="term" value="F:methyltransferase activity"/>
    <property type="evidence" value="ECO:0007669"/>
    <property type="project" value="UniProtKB-KW"/>
</dbReference>
<dbReference type="InterPro" id="IPR048711">
    <property type="entry name" value="WHD_Rv2258c"/>
</dbReference>
<dbReference type="RefSeq" id="WP_106287431.1">
    <property type="nucleotide sequence ID" value="NZ_CAWNTC010000196.1"/>
</dbReference>
<gene>
    <name evidence="3" type="ORF">C7B64_04370</name>
</gene>
<dbReference type="InterPro" id="IPR029063">
    <property type="entry name" value="SAM-dependent_MTases_sf"/>
</dbReference>
<dbReference type="InterPro" id="IPR036388">
    <property type="entry name" value="WH-like_DNA-bd_sf"/>
</dbReference>
<sequence length="349" mass="37961">MDENKLNSLVGQFLQDLGGAFSVPLVQIGEHLGLYEALNDAGPSTVTEIAQSTGVAERYMREWLSAQAASKYISYDADTEKFWMTPEQAFLLADRDSPFYLAPAFGAAATFQQNEPQVREVFKTGAGIPWGEQTQCLSCAVARFFRPGYQNNLVQSWLPALNGMVEKLEQGARVADVGCGHGITTAIMAQAFPNSEFVGFDFHQPSIDAARDHVAAHSLTNVRFEVSLAKELPGHYDLVTIFDCLHDMGDPVGAMKHVRELLDENGACMIVEPMAGDRLADNLNPVSRLYYSASTMVCVPTSLAQENGAALGAQAGEKRLREAIVDGAGFSHLNRVAETPFNLVLEARP</sequence>
<keyword evidence="4" id="KW-1185">Reference proteome</keyword>
<reference evidence="3 4" key="1">
    <citation type="submission" date="2018-02" db="EMBL/GenBank/DDBJ databases">
        <authorList>
            <person name="Cohen D.B."/>
            <person name="Kent A.D."/>
        </authorList>
    </citation>
    <scope>NUCLEOTIDE SEQUENCE [LARGE SCALE GENOMIC DNA]</scope>
    <source>
        <strain evidence="3 4">CCAP 1448/3</strain>
    </source>
</reference>
<dbReference type="Gene3D" id="3.40.50.150">
    <property type="entry name" value="Vaccinia Virus protein VP39"/>
    <property type="match status" value="1"/>
</dbReference>
<evidence type="ECO:0000313" key="3">
    <source>
        <dbReference type="EMBL" id="PSB04308.1"/>
    </source>
</evidence>
<accession>A0A2T1C812</accession>
<dbReference type="EMBL" id="PVWJ01000014">
    <property type="protein sequence ID" value="PSB04308.1"/>
    <property type="molecule type" value="Genomic_DNA"/>
</dbReference>
<dbReference type="GO" id="GO:0032259">
    <property type="term" value="P:methylation"/>
    <property type="evidence" value="ECO:0007669"/>
    <property type="project" value="UniProtKB-KW"/>
</dbReference>
<reference evidence="3 4" key="2">
    <citation type="submission" date="2018-03" db="EMBL/GenBank/DDBJ databases">
        <title>The ancient ancestry and fast evolution of plastids.</title>
        <authorList>
            <person name="Moore K.R."/>
            <person name="Magnabosco C."/>
            <person name="Momper L."/>
            <person name="Gold D.A."/>
            <person name="Bosak T."/>
            <person name="Fournier G.P."/>
        </authorList>
    </citation>
    <scope>NUCLEOTIDE SEQUENCE [LARGE SCALE GENOMIC DNA]</scope>
    <source>
        <strain evidence="3 4">CCAP 1448/3</strain>
    </source>
</reference>
<feature type="domain" description="Methyltransferase" evidence="1">
    <location>
        <begin position="169"/>
        <end position="291"/>
    </location>
</feature>
<dbReference type="SUPFAM" id="SSF53335">
    <property type="entry name" value="S-adenosyl-L-methionine-dependent methyltransferases"/>
    <property type="match status" value="1"/>
</dbReference>
<dbReference type="PANTHER" id="PTHR45128:SF2">
    <property type="entry name" value="METHYLTRANSFERASE DOMAIN-CONTAINING PROTEIN"/>
    <property type="match status" value="1"/>
</dbReference>
<organism evidence="3 4">
    <name type="scientific">Merismopedia glauca CCAP 1448/3</name>
    <dbReference type="NCBI Taxonomy" id="1296344"/>
    <lineage>
        <taxon>Bacteria</taxon>
        <taxon>Bacillati</taxon>
        <taxon>Cyanobacteriota</taxon>
        <taxon>Cyanophyceae</taxon>
        <taxon>Synechococcales</taxon>
        <taxon>Merismopediaceae</taxon>
        <taxon>Merismopedia</taxon>
    </lineage>
</organism>
<dbReference type="CDD" id="cd02440">
    <property type="entry name" value="AdoMet_MTases"/>
    <property type="match status" value="1"/>
</dbReference>
<proteinExistence type="predicted"/>
<dbReference type="Gene3D" id="1.10.10.10">
    <property type="entry name" value="Winged helix-like DNA-binding domain superfamily/Winged helix DNA-binding domain"/>
    <property type="match status" value="1"/>
</dbReference>
<keyword evidence="3" id="KW-0808">Transferase</keyword>
<feature type="domain" description="S-adenosylmethionine-dependent methyltransferase Rv2258c-like winged HTH" evidence="2">
    <location>
        <begin position="25"/>
        <end position="92"/>
    </location>
</feature>
<comment type="caution">
    <text evidence="3">The sequence shown here is derived from an EMBL/GenBank/DDBJ whole genome shotgun (WGS) entry which is preliminary data.</text>
</comment>
<evidence type="ECO:0000313" key="4">
    <source>
        <dbReference type="Proteomes" id="UP000238762"/>
    </source>
</evidence>
<evidence type="ECO:0000259" key="2">
    <source>
        <dbReference type="Pfam" id="PF21320"/>
    </source>
</evidence>
<protein>
    <submittedName>
        <fullName evidence="3">SAM-dependent methyltransferase</fullName>
    </submittedName>
</protein>
<evidence type="ECO:0000259" key="1">
    <source>
        <dbReference type="Pfam" id="PF13847"/>
    </source>
</evidence>
<dbReference type="OrthoDB" id="9772751at2"/>
<dbReference type="AlphaFoldDB" id="A0A2T1C812"/>
<name>A0A2T1C812_9CYAN</name>
<dbReference type="SUPFAM" id="SSF46785">
    <property type="entry name" value="Winged helix' DNA-binding domain"/>
    <property type="match status" value="1"/>
</dbReference>
<dbReference type="Proteomes" id="UP000238762">
    <property type="component" value="Unassembled WGS sequence"/>
</dbReference>
<dbReference type="Pfam" id="PF21320">
    <property type="entry name" value="WHD_Rv2258c"/>
    <property type="match status" value="1"/>
</dbReference>
<dbReference type="InterPro" id="IPR025714">
    <property type="entry name" value="Methyltranfer_dom"/>
</dbReference>
<dbReference type="Pfam" id="PF13847">
    <property type="entry name" value="Methyltransf_31"/>
    <property type="match status" value="1"/>
</dbReference>